<evidence type="ECO:0000256" key="3">
    <source>
        <dbReference type="ARBA" id="ARBA00010790"/>
    </source>
</evidence>
<dbReference type="OrthoDB" id="269227at2759"/>
<comment type="caution">
    <text evidence="20">The sequence shown here is derived from an EMBL/GenBank/DDBJ whole genome shotgun (WGS) entry which is preliminary data.</text>
</comment>
<dbReference type="Gene3D" id="3.30.560.10">
    <property type="entry name" value="Glucose Oxidase, domain 3"/>
    <property type="match status" value="1"/>
</dbReference>
<feature type="chain" id="PRO_5034550584" description="pyranose dehydrogenase (acceptor)" evidence="17">
    <location>
        <begin position="24"/>
        <end position="597"/>
    </location>
</feature>
<evidence type="ECO:0000256" key="16">
    <source>
        <dbReference type="PIRSR" id="PIRSR000137-2"/>
    </source>
</evidence>
<evidence type="ECO:0000313" key="21">
    <source>
        <dbReference type="Proteomes" id="UP000567179"/>
    </source>
</evidence>
<sequence length="597" mass="63556">MALSRLLSLTLLAVALSTQQSNALQEGDLLSAYDFVIIGGGTAGNTVANRLTEDPSVSVLVLEAGGTNDGVINSIIPNFCPLLLGSSADWNFTTTSQVGLAGRSIPYPRGHILGGSSSINFMVYTRGTSEDWDRYASVTKDPTWSWNSMLPLFAKNERFTFSADHHNLSGQFDPQFHSTTGINSVSLAGSPSSFGPRVVQATTELPTEFPFRLDMNSGQHLGIGWIQSTIDVSKRSSSATSYMGPQFQSRPNLHIQLNSQVSRVLQGTTSTPSNQIDFKTVEFRIGSGPLQTVTAAKEIILSAGVIGTPTILMNSGIGDSTSLKKLGIQPLVNLPSVGQNLTDQPLLINSWQVTNTDTNDEASRNATLAAELLAQWNTKMTGPLVNGIVDMLGWLRLPQATAKSIYKGISDPSAGPNSAHFELVFQNAAGGPEPSGNFMSLNTIVVAPTSRGSVTLKSSDPFEAPNINPALLATDSDLKVMVFALRRAFKFLTSPAWKKIVIGPIFNVTASSSDAELETYVKQNTGTVFHPIGTAAMSVKGAQFGVVDPDLRVKGVTGLRIADASILPFTPTAHPQAAVYVVGEKAAAMIKTAWNLK</sequence>
<evidence type="ECO:0000256" key="5">
    <source>
        <dbReference type="ARBA" id="ARBA00013177"/>
    </source>
</evidence>
<dbReference type="InterPro" id="IPR007867">
    <property type="entry name" value="GMC_OxRtase_C"/>
</dbReference>
<keyword evidence="6" id="KW-0964">Secreted</keyword>
<evidence type="ECO:0000256" key="10">
    <source>
        <dbReference type="ARBA" id="ARBA00033986"/>
    </source>
</evidence>
<proteinExistence type="inferred from homology"/>
<evidence type="ECO:0000256" key="15">
    <source>
        <dbReference type="PIRSR" id="PIRSR000137-1"/>
    </source>
</evidence>
<dbReference type="InterPro" id="IPR036188">
    <property type="entry name" value="FAD/NAD-bd_sf"/>
</dbReference>
<dbReference type="EC" id="1.1.99.29" evidence="5"/>
<evidence type="ECO:0000313" key="20">
    <source>
        <dbReference type="EMBL" id="KAF5310608.1"/>
    </source>
</evidence>
<evidence type="ECO:0000256" key="7">
    <source>
        <dbReference type="ARBA" id="ARBA00022630"/>
    </source>
</evidence>
<dbReference type="Proteomes" id="UP000567179">
    <property type="component" value="Unassembled WGS sequence"/>
</dbReference>
<comment type="function">
    <text evidence="9">Catalyzes the single-oxidation or sequential double oxidation reaction of carbohydrates primarily at carbon-2 and/or carbon-3 with the concomitant reduction of the flavin. The enzyme exhibits a broad sugar substrate specificity, oxidizing different aldopyranoses to the corresponding C-1, C-2, C-3 or C-1,2, C-2,3 and C-3,4 (di)dehydro sugars with substrate-specific regioselectivity. Accepts only a narrow range of electron acceptors such as substituted benzoquinones and complexed metal ions and reacts extremely slowly with O(2) as acceptor. May play a role in the natural recycling of plant matter by oxidizing all major monosaccharides in lignocellulose and by reducing quinone compounds or reactive radical species generated during lignin depolymerization.</text>
</comment>
<protein>
    <recommendedName>
        <fullName evidence="5">pyranose dehydrogenase (acceptor)</fullName>
        <ecNumber evidence="5">1.1.99.29</ecNumber>
    </recommendedName>
</protein>
<dbReference type="InterPro" id="IPR012132">
    <property type="entry name" value="GMC_OxRdtase"/>
</dbReference>
<feature type="binding site" evidence="16">
    <location>
        <position position="261"/>
    </location>
    <ligand>
        <name>FAD</name>
        <dbReference type="ChEBI" id="CHEBI:57692"/>
    </ligand>
</feature>
<evidence type="ECO:0000256" key="2">
    <source>
        <dbReference type="ARBA" id="ARBA00004613"/>
    </source>
</evidence>
<organism evidence="20 21">
    <name type="scientific">Psilocybe cf. subviscida</name>
    <dbReference type="NCBI Taxonomy" id="2480587"/>
    <lineage>
        <taxon>Eukaryota</taxon>
        <taxon>Fungi</taxon>
        <taxon>Dikarya</taxon>
        <taxon>Basidiomycota</taxon>
        <taxon>Agaricomycotina</taxon>
        <taxon>Agaricomycetes</taxon>
        <taxon>Agaricomycetidae</taxon>
        <taxon>Agaricales</taxon>
        <taxon>Agaricineae</taxon>
        <taxon>Strophariaceae</taxon>
        <taxon>Psilocybe</taxon>
    </lineage>
</organism>
<comment type="catalytic activity">
    <reaction evidence="11">
        <text>pyranose + acceptor = pyranos-2,3-diulose + reduced acceptor.</text>
        <dbReference type="EC" id="1.1.99.29"/>
    </reaction>
</comment>
<comment type="subunit">
    <text evidence="4">Monomer.</text>
</comment>
<evidence type="ECO:0000256" key="8">
    <source>
        <dbReference type="ARBA" id="ARBA00022827"/>
    </source>
</evidence>
<comment type="catalytic activity">
    <reaction evidence="10">
        <text>pyranose + acceptor = pyranos-2-ulose + reduced acceptor.</text>
        <dbReference type="EC" id="1.1.99.29"/>
    </reaction>
</comment>
<keyword evidence="17" id="KW-0732">Signal</keyword>
<evidence type="ECO:0000256" key="17">
    <source>
        <dbReference type="SAM" id="SignalP"/>
    </source>
</evidence>
<comment type="cofactor">
    <cofactor evidence="1 16">
        <name>FAD</name>
        <dbReference type="ChEBI" id="CHEBI:57692"/>
    </cofactor>
</comment>
<dbReference type="PANTHER" id="PTHR11552">
    <property type="entry name" value="GLUCOSE-METHANOL-CHOLINE GMC OXIDOREDUCTASE"/>
    <property type="match status" value="1"/>
</dbReference>
<evidence type="ECO:0000256" key="6">
    <source>
        <dbReference type="ARBA" id="ARBA00022525"/>
    </source>
</evidence>
<evidence type="ECO:0000256" key="13">
    <source>
        <dbReference type="ARBA" id="ARBA00034050"/>
    </source>
</evidence>
<dbReference type="Pfam" id="PF05199">
    <property type="entry name" value="GMC_oxred_C"/>
    <property type="match status" value="1"/>
</dbReference>
<evidence type="ECO:0000256" key="14">
    <source>
        <dbReference type="ARBA" id="ARBA00034059"/>
    </source>
</evidence>
<keyword evidence="21" id="KW-1185">Reference proteome</keyword>
<feature type="active site" description="Proton donor" evidence="15">
    <location>
        <position position="530"/>
    </location>
</feature>
<comment type="catalytic activity">
    <reaction evidence="12">
        <text>pyranose + acceptor = pyranos-3-ulose + reduced acceptor.</text>
        <dbReference type="EC" id="1.1.99.29"/>
    </reaction>
</comment>
<dbReference type="GO" id="GO:0033718">
    <property type="term" value="F:pyranose dehydrogenase (acceptor) activity"/>
    <property type="evidence" value="ECO:0007669"/>
    <property type="project" value="UniProtKB-EC"/>
</dbReference>
<evidence type="ECO:0000256" key="9">
    <source>
        <dbReference type="ARBA" id="ARBA00024699"/>
    </source>
</evidence>
<reference evidence="20 21" key="1">
    <citation type="journal article" date="2020" name="ISME J.">
        <title>Uncovering the hidden diversity of litter-decomposition mechanisms in mushroom-forming fungi.</title>
        <authorList>
            <person name="Floudas D."/>
            <person name="Bentzer J."/>
            <person name="Ahren D."/>
            <person name="Johansson T."/>
            <person name="Persson P."/>
            <person name="Tunlid A."/>
        </authorList>
    </citation>
    <scope>NUCLEOTIDE SEQUENCE [LARGE SCALE GENOMIC DNA]</scope>
    <source>
        <strain evidence="20 21">CBS 101986</strain>
    </source>
</reference>
<evidence type="ECO:0000259" key="18">
    <source>
        <dbReference type="Pfam" id="PF00732"/>
    </source>
</evidence>
<dbReference type="PANTHER" id="PTHR11552:SF147">
    <property type="entry name" value="CHOLINE DEHYDROGENASE, MITOCHONDRIAL"/>
    <property type="match status" value="1"/>
</dbReference>
<dbReference type="Pfam" id="PF00732">
    <property type="entry name" value="GMC_oxred_N"/>
    <property type="match status" value="1"/>
</dbReference>
<comment type="catalytic activity">
    <reaction evidence="13">
        <text>a pyranoside + acceptor = a pyranosid-3-ulose + reduced acceptor.</text>
        <dbReference type="EC" id="1.1.99.29"/>
    </reaction>
</comment>
<name>A0A8H5ATK1_9AGAR</name>
<keyword evidence="8 16" id="KW-0274">FAD</keyword>
<feature type="domain" description="Glucose-methanol-choline oxidoreductase N-terminal" evidence="18">
    <location>
        <begin position="33"/>
        <end position="345"/>
    </location>
</feature>
<accession>A0A8H5ATK1</accession>
<feature type="active site" description="Proton acceptor" evidence="15">
    <location>
        <position position="574"/>
    </location>
</feature>
<comment type="subcellular location">
    <subcellularLocation>
        <location evidence="2">Secreted</location>
    </subcellularLocation>
</comment>
<evidence type="ECO:0000256" key="4">
    <source>
        <dbReference type="ARBA" id="ARBA00011245"/>
    </source>
</evidence>
<comment type="catalytic activity">
    <reaction evidence="14">
        <text>a pyranoside + acceptor = a pyranosid-3,4-diulose + reduced acceptor.</text>
        <dbReference type="EC" id="1.1.99.29"/>
    </reaction>
</comment>
<dbReference type="GO" id="GO:0005576">
    <property type="term" value="C:extracellular region"/>
    <property type="evidence" value="ECO:0007669"/>
    <property type="project" value="UniProtKB-SubCell"/>
</dbReference>
<dbReference type="SUPFAM" id="SSF54373">
    <property type="entry name" value="FAD-linked reductases, C-terminal domain"/>
    <property type="match status" value="1"/>
</dbReference>
<dbReference type="Gene3D" id="3.50.50.60">
    <property type="entry name" value="FAD/NAD(P)-binding domain"/>
    <property type="match status" value="1"/>
</dbReference>
<evidence type="ECO:0000256" key="12">
    <source>
        <dbReference type="ARBA" id="ARBA00034029"/>
    </source>
</evidence>
<evidence type="ECO:0000259" key="19">
    <source>
        <dbReference type="Pfam" id="PF05199"/>
    </source>
</evidence>
<feature type="binding site" evidence="16">
    <location>
        <begin position="120"/>
        <end position="123"/>
    </location>
    <ligand>
        <name>FAD</name>
        <dbReference type="ChEBI" id="CHEBI:57692"/>
    </ligand>
</feature>
<dbReference type="EMBL" id="JAACJJ010000057">
    <property type="protein sequence ID" value="KAF5310608.1"/>
    <property type="molecule type" value="Genomic_DNA"/>
</dbReference>
<keyword evidence="7" id="KW-0285">Flavoprotein</keyword>
<dbReference type="AlphaFoldDB" id="A0A8H5ATK1"/>
<evidence type="ECO:0000256" key="11">
    <source>
        <dbReference type="ARBA" id="ARBA00034010"/>
    </source>
</evidence>
<feature type="signal peptide" evidence="17">
    <location>
        <begin position="1"/>
        <end position="23"/>
    </location>
</feature>
<feature type="domain" description="Glucose-methanol-choline oxidoreductase C-terminal" evidence="19">
    <location>
        <begin position="448"/>
        <end position="583"/>
    </location>
</feature>
<dbReference type="GO" id="GO:0050660">
    <property type="term" value="F:flavin adenine dinucleotide binding"/>
    <property type="evidence" value="ECO:0007669"/>
    <property type="project" value="InterPro"/>
</dbReference>
<dbReference type="SUPFAM" id="SSF51905">
    <property type="entry name" value="FAD/NAD(P)-binding domain"/>
    <property type="match status" value="1"/>
</dbReference>
<feature type="binding site" evidence="16">
    <location>
        <begin position="575"/>
        <end position="576"/>
    </location>
    <ligand>
        <name>FAD</name>
        <dbReference type="ChEBI" id="CHEBI:57692"/>
    </ligand>
</feature>
<dbReference type="PIRSF" id="PIRSF000137">
    <property type="entry name" value="Alcohol_oxidase"/>
    <property type="match status" value="1"/>
</dbReference>
<dbReference type="InterPro" id="IPR000172">
    <property type="entry name" value="GMC_OxRdtase_N"/>
</dbReference>
<gene>
    <name evidence="20" type="ORF">D9619_007766</name>
</gene>
<comment type="similarity">
    <text evidence="3">Belongs to the GMC oxidoreductase family.</text>
</comment>
<evidence type="ECO:0000256" key="1">
    <source>
        <dbReference type="ARBA" id="ARBA00001974"/>
    </source>
</evidence>